<dbReference type="Proteomes" id="UP001213000">
    <property type="component" value="Unassembled WGS sequence"/>
</dbReference>
<dbReference type="AlphaFoldDB" id="A0AAD5VYZ6"/>
<accession>A0AAD5VYZ6</accession>
<sequence length="107" mass="11675">MDNGIRERVRFSVKETSGCLITSGSPREAILLTFASSSSLPLDFASQFSLSDALLPLLNSHPLVDEKPLIYPDLDMSVGFAIDITSLIMSLFSLTGITLAEFSYSKR</sequence>
<name>A0AAD5VYZ6_9AGAR</name>
<gene>
    <name evidence="2" type="ORF">NP233_g3527</name>
</gene>
<evidence type="ECO:0000313" key="2">
    <source>
        <dbReference type="EMBL" id="KAJ3571802.1"/>
    </source>
</evidence>
<keyword evidence="1" id="KW-0812">Transmembrane</keyword>
<dbReference type="EMBL" id="JANIEX010000170">
    <property type="protein sequence ID" value="KAJ3571802.1"/>
    <property type="molecule type" value="Genomic_DNA"/>
</dbReference>
<reference evidence="2" key="1">
    <citation type="submission" date="2022-07" db="EMBL/GenBank/DDBJ databases">
        <title>Genome Sequence of Leucocoprinus birnbaumii.</title>
        <authorList>
            <person name="Buettner E."/>
        </authorList>
    </citation>
    <scope>NUCLEOTIDE SEQUENCE</scope>
    <source>
        <strain evidence="2">VT141</strain>
    </source>
</reference>
<protein>
    <submittedName>
        <fullName evidence="2">Uncharacterized protein</fullName>
    </submittedName>
</protein>
<keyword evidence="3" id="KW-1185">Reference proteome</keyword>
<keyword evidence="1" id="KW-0472">Membrane</keyword>
<proteinExistence type="predicted"/>
<keyword evidence="1" id="KW-1133">Transmembrane helix</keyword>
<feature type="transmembrane region" description="Helical" evidence="1">
    <location>
        <begin position="78"/>
        <end position="100"/>
    </location>
</feature>
<evidence type="ECO:0000313" key="3">
    <source>
        <dbReference type="Proteomes" id="UP001213000"/>
    </source>
</evidence>
<evidence type="ECO:0000256" key="1">
    <source>
        <dbReference type="SAM" id="Phobius"/>
    </source>
</evidence>
<comment type="caution">
    <text evidence="2">The sequence shown here is derived from an EMBL/GenBank/DDBJ whole genome shotgun (WGS) entry which is preliminary data.</text>
</comment>
<organism evidence="2 3">
    <name type="scientific">Leucocoprinus birnbaumii</name>
    <dbReference type="NCBI Taxonomy" id="56174"/>
    <lineage>
        <taxon>Eukaryota</taxon>
        <taxon>Fungi</taxon>
        <taxon>Dikarya</taxon>
        <taxon>Basidiomycota</taxon>
        <taxon>Agaricomycotina</taxon>
        <taxon>Agaricomycetes</taxon>
        <taxon>Agaricomycetidae</taxon>
        <taxon>Agaricales</taxon>
        <taxon>Agaricineae</taxon>
        <taxon>Agaricaceae</taxon>
        <taxon>Leucocoprinus</taxon>
    </lineage>
</organism>